<proteinExistence type="predicted"/>
<dbReference type="InterPro" id="IPR019945">
    <property type="entry name" value="F420_G6P_DH-rel"/>
</dbReference>
<organism evidence="3 4">
    <name type="scientific">Actinokineospora bangkokensis</name>
    <dbReference type="NCBI Taxonomy" id="1193682"/>
    <lineage>
        <taxon>Bacteria</taxon>
        <taxon>Bacillati</taxon>
        <taxon>Actinomycetota</taxon>
        <taxon>Actinomycetes</taxon>
        <taxon>Pseudonocardiales</taxon>
        <taxon>Pseudonocardiaceae</taxon>
        <taxon>Actinokineospora</taxon>
    </lineage>
</organism>
<dbReference type="AlphaFoldDB" id="A0A1Q9LL08"/>
<accession>A0A1Q9LL08</accession>
<reference evidence="3 4" key="1">
    <citation type="submission" date="2016-10" db="EMBL/GenBank/DDBJ databases">
        <title>The Draft Genome Sequence of Actinokineospora bangkokensis 44EHWT reveals the biosynthetic pathway of antifungal compounds Thailandins with unusual extender unit butylmalonyl-CoA.</title>
        <authorList>
            <person name="Greule A."/>
            <person name="Intra B."/>
            <person name="Flemming S."/>
            <person name="Rommel M.G."/>
            <person name="Panbangred W."/>
            <person name="Bechthold A."/>
        </authorList>
    </citation>
    <scope>NUCLEOTIDE SEQUENCE [LARGE SCALE GENOMIC DNA]</scope>
    <source>
        <strain evidence="3 4">44EHW</strain>
    </source>
</reference>
<dbReference type="InterPro" id="IPR036661">
    <property type="entry name" value="Luciferase-like_sf"/>
</dbReference>
<feature type="domain" description="Luciferase-like" evidence="2">
    <location>
        <begin position="4"/>
        <end position="294"/>
    </location>
</feature>
<dbReference type="Gene3D" id="3.20.20.30">
    <property type="entry name" value="Luciferase-like domain"/>
    <property type="match status" value="1"/>
</dbReference>
<dbReference type="GO" id="GO:0016705">
    <property type="term" value="F:oxidoreductase activity, acting on paired donors, with incorporation or reduction of molecular oxygen"/>
    <property type="evidence" value="ECO:0007669"/>
    <property type="project" value="InterPro"/>
</dbReference>
<dbReference type="InterPro" id="IPR011251">
    <property type="entry name" value="Luciferase-like_dom"/>
</dbReference>
<name>A0A1Q9LL08_9PSEU</name>
<protein>
    <submittedName>
        <fullName evidence="3">LLM class F420-dependent oxidoreductase</fullName>
    </submittedName>
</protein>
<dbReference type="STRING" id="1193682.BJP25_22010"/>
<keyword evidence="4" id="KW-1185">Reference proteome</keyword>
<comment type="caution">
    <text evidence="3">The sequence shown here is derived from an EMBL/GenBank/DDBJ whole genome shotgun (WGS) entry which is preliminary data.</text>
</comment>
<dbReference type="Proteomes" id="UP000186040">
    <property type="component" value="Unassembled WGS sequence"/>
</dbReference>
<dbReference type="EMBL" id="MKQR01000016">
    <property type="protein sequence ID" value="OLR92700.1"/>
    <property type="molecule type" value="Genomic_DNA"/>
</dbReference>
<evidence type="ECO:0000313" key="3">
    <source>
        <dbReference type="EMBL" id="OLR92700.1"/>
    </source>
</evidence>
<dbReference type="PANTHER" id="PTHR43244">
    <property type="match status" value="1"/>
</dbReference>
<sequence>MTRFGYTLMTEQAGPRELVGHAAAAEAAGFDFEVISDHFSPWLASQGHAPNAWATLGAVSQATSAVELMTYVTCPIMRYHPAVVAQQAATVGLLSGGRFTLGLGAGENLNEHVVGRGWPPVNVRHEMLVEALGIIRGLFDGGDVNTAGKHFRVDSAKLWDLPEQRVPIGVAVSGKQSIEAFAPLAEHMITTEPEADLVSGWDAASPRAAGDTRKIGQIPICWDPSTDAAVERAHDQFRWFAGGWKVNAELPGPAGFAGATQFVRPEDVASSIPCGPDVEGIVKAVSAFWQAGFTDIALVQIGGDHQDAFFPFAERELLPALREASSKAAP</sequence>
<dbReference type="Pfam" id="PF00296">
    <property type="entry name" value="Bac_luciferase"/>
    <property type="match status" value="1"/>
</dbReference>
<evidence type="ECO:0000259" key="2">
    <source>
        <dbReference type="Pfam" id="PF00296"/>
    </source>
</evidence>
<dbReference type="OrthoDB" id="180193at2"/>
<dbReference type="NCBIfam" id="TIGR03557">
    <property type="entry name" value="F420_G6P_family"/>
    <property type="match status" value="1"/>
</dbReference>
<keyword evidence="1" id="KW-0560">Oxidoreductase</keyword>
<dbReference type="SUPFAM" id="SSF51679">
    <property type="entry name" value="Bacterial luciferase-like"/>
    <property type="match status" value="1"/>
</dbReference>
<evidence type="ECO:0000256" key="1">
    <source>
        <dbReference type="ARBA" id="ARBA00023002"/>
    </source>
</evidence>
<dbReference type="PANTHER" id="PTHR43244:SF1">
    <property type="entry name" value="5,10-METHYLENETETRAHYDROMETHANOPTERIN REDUCTASE"/>
    <property type="match status" value="1"/>
</dbReference>
<gene>
    <name evidence="3" type="ORF">BJP25_22010</name>
</gene>
<evidence type="ECO:0000313" key="4">
    <source>
        <dbReference type="Proteomes" id="UP000186040"/>
    </source>
</evidence>
<dbReference type="CDD" id="cd01097">
    <property type="entry name" value="Tetrahydromethanopterin_reductase"/>
    <property type="match status" value="1"/>
</dbReference>
<dbReference type="RefSeq" id="WP_075975842.1">
    <property type="nucleotide sequence ID" value="NZ_MKQR01000016.1"/>
</dbReference>
<dbReference type="InterPro" id="IPR050564">
    <property type="entry name" value="F420-G6PD/mer"/>
</dbReference>